<dbReference type="KEGG" id="srub:C2R22_04635"/>
<keyword evidence="3" id="KW-1185">Reference proteome</keyword>
<dbReference type="PROSITE" id="PS51318">
    <property type="entry name" value="TAT"/>
    <property type="match status" value="1"/>
</dbReference>
<dbReference type="InterPro" id="IPR006626">
    <property type="entry name" value="PbH1"/>
</dbReference>
<dbReference type="AlphaFoldDB" id="A0A2I8VGH9"/>
<evidence type="ECO:0000256" key="1">
    <source>
        <dbReference type="SAM" id="MobiDB-lite"/>
    </source>
</evidence>
<feature type="region of interest" description="Disordered" evidence="1">
    <location>
        <begin position="451"/>
        <end position="504"/>
    </location>
</feature>
<sequence length="581" mass="62266">MNRRQLLKFTGAGLAAGALSSGVASAASTERYGIQFERVVDAVDDLGMDPNGNRAIDGALERTMRQGDTLVEFPPGEYRIRDEIRVGGPENWGMRGLGDDPEDVRFVSNSREGLQAINTWNGNGVLVENVALDYSQRRRGKLGLRIVVYDNLRVQDVHFIGFNPTESNGAVVTLSPVVLDPDGEGIVDGVERTGGTEIKPHRSKTNDPNAPGIIWAGARHRGRLYVRNSRFENAGENGIYASAPSGDVRIEDCTFVNNNQAAVRIGGDGSYVKDSEFIVDSDAADRVNSTPLINPNMIVWETDQRGESGGSVEGCTFTYDSVPKPVTALWVDGSAGSMTVRDCQFEMNADGVRPIRVDDPVRQARLGRTAERPWGVTIENVTITGDSSGSPAVELFRRPDSTVRDSCIQMTGGRDGVSVSDSSGCEVVNTNINVDGRPTVTNNATLSTSKLRFDGSCPLSGATSADDSADDSSDGSDDSDDANDGSDDSDDSSGGSDDSASDGVRKLVVHGAGDGRYDYRIRYEGTASTDERGDSAKNGIIEGELYRWNTDTFELEGEVVEIVELTDGATVTLDGERIDDS</sequence>
<feature type="compositionally biased region" description="Low complexity" evidence="1">
    <location>
        <begin position="492"/>
        <end position="502"/>
    </location>
</feature>
<dbReference type="Proteomes" id="UP000236584">
    <property type="component" value="Chromosome"/>
</dbReference>
<reference evidence="2 3" key="1">
    <citation type="submission" date="2018-01" db="EMBL/GenBank/DDBJ databases">
        <title>Complete genome sequence of Salinigranum rubrum GX10T, an extremely halophilic archaeon isolated from a marine solar saltern.</title>
        <authorList>
            <person name="Han S."/>
        </authorList>
    </citation>
    <scope>NUCLEOTIDE SEQUENCE [LARGE SCALE GENOMIC DNA]</scope>
    <source>
        <strain evidence="2 3">GX10</strain>
    </source>
</reference>
<feature type="compositionally biased region" description="Acidic residues" evidence="1">
    <location>
        <begin position="467"/>
        <end position="491"/>
    </location>
</feature>
<protein>
    <recommendedName>
        <fullName evidence="4">Right handed beta helix domain-containing protein</fullName>
    </recommendedName>
</protein>
<gene>
    <name evidence="2" type="ORF">C2R22_04635</name>
</gene>
<feature type="region of interest" description="Disordered" evidence="1">
    <location>
        <begin position="191"/>
        <end position="212"/>
    </location>
</feature>
<dbReference type="SMART" id="SM00710">
    <property type="entry name" value="PbH1"/>
    <property type="match status" value="5"/>
</dbReference>
<dbReference type="EMBL" id="CP026309">
    <property type="protein sequence ID" value="AUV81035.1"/>
    <property type="molecule type" value="Genomic_DNA"/>
</dbReference>
<accession>A0A2I8VGH9</accession>
<dbReference type="InterPro" id="IPR006311">
    <property type="entry name" value="TAT_signal"/>
</dbReference>
<dbReference type="SUPFAM" id="SSF51126">
    <property type="entry name" value="Pectin lyase-like"/>
    <property type="match status" value="1"/>
</dbReference>
<organism evidence="2 3">
    <name type="scientific">Salinigranum rubrum</name>
    <dbReference type="NCBI Taxonomy" id="755307"/>
    <lineage>
        <taxon>Archaea</taxon>
        <taxon>Methanobacteriati</taxon>
        <taxon>Methanobacteriota</taxon>
        <taxon>Stenosarchaea group</taxon>
        <taxon>Halobacteria</taxon>
        <taxon>Halobacteriales</taxon>
        <taxon>Haloferacaceae</taxon>
        <taxon>Salinigranum</taxon>
    </lineage>
</organism>
<name>A0A2I8VGH9_9EURY</name>
<dbReference type="Gene3D" id="2.160.20.10">
    <property type="entry name" value="Single-stranded right-handed beta-helix, Pectin lyase-like"/>
    <property type="match status" value="1"/>
</dbReference>
<dbReference type="InterPro" id="IPR011050">
    <property type="entry name" value="Pectin_lyase_fold/virulence"/>
</dbReference>
<dbReference type="InterPro" id="IPR012334">
    <property type="entry name" value="Pectin_lyas_fold"/>
</dbReference>
<proteinExistence type="predicted"/>
<evidence type="ECO:0008006" key="4">
    <source>
        <dbReference type="Google" id="ProtNLM"/>
    </source>
</evidence>
<evidence type="ECO:0000313" key="2">
    <source>
        <dbReference type="EMBL" id="AUV81035.1"/>
    </source>
</evidence>
<evidence type="ECO:0000313" key="3">
    <source>
        <dbReference type="Proteomes" id="UP000236584"/>
    </source>
</evidence>